<dbReference type="InterPro" id="IPR046934">
    <property type="entry name" value="PIR2-like"/>
</dbReference>
<dbReference type="AlphaFoldDB" id="A0AAN7RCC2"/>
<dbReference type="PANTHER" id="PTHR46405">
    <property type="entry name" value="OS05G0141500 PROTEIN"/>
    <property type="match status" value="1"/>
</dbReference>
<reference evidence="3 4" key="1">
    <citation type="journal article" date="2023" name="Hortic Res">
        <title>Pangenome of water caltrop reveals structural variations and asymmetric subgenome divergence after allopolyploidization.</title>
        <authorList>
            <person name="Zhang X."/>
            <person name="Chen Y."/>
            <person name="Wang L."/>
            <person name="Yuan Y."/>
            <person name="Fang M."/>
            <person name="Shi L."/>
            <person name="Lu R."/>
            <person name="Comes H.P."/>
            <person name="Ma Y."/>
            <person name="Chen Y."/>
            <person name="Huang G."/>
            <person name="Zhou Y."/>
            <person name="Zheng Z."/>
            <person name="Qiu Y."/>
        </authorList>
    </citation>
    <scope>NUCLEOTIDE SEQUENCE [LARGE SCALE GENOMIC DNA]</scope>
    <source>
        <strain evidence="3">F231</strain>
    </source>
</reference>
<evidence type="ECO:0000313" key="3">
    <source>
        <dbReference type="EMBL" id="KAK4796250.1"/>
    </source>
</evidence>
<accession>A0AAN7RCC2</accession>
<name>A0AAN7RCC2_TRANT</name>
<evidence type="ECO:0000313" key="4">
    <source>
        <dbReference type="Proteomes" id="UP001346149"/>
    </source>
</evidence>
<feature type="compositionally biased region" description="Low complexity" evidence="1">
    <location>
        <begin position="234"/>
        <end position="254"/>
    </location>
</feature>
<comment type="caution">
    <text evidence="3">The sequence shown here is derived from an EMBL/GenBank/DDBJ whole genome shotgun (WGS) entry which is preliminary data.</text>
</comment>
<dbReference type="PANTHER" id="PTHR46405:SF2">
    <property type="entry name" value="OS05G0141500 PROTEIN"/>
    <property type="match status" value="1"/>
</dbReference>
<feature type="domain" description="PIR2-like helical" evidence="2">
    <location>
        <begin position="98"/>
        <end position="214"/>
    </location>
</feature>
<evidence type="ECO:0000259" key="2">
    <source>
        <dbReference type="Pfam" id="PF20235"/>
    </source>
</evidence>
<gene>
    <name evidence="3" type="ORF">SAY86_028576</name>
</gene>
<dbReference type="InterPro" id="IPR046527">
    <property type="entry name" value="PIR2-like_helical"/>
</dbReference>
<feature type="region of interest" description="Disordered" evidence="1">
    <location>
        <begin position="230"/>
        <end position="263"/>
    </location>
</feature>
<dbReference type="Proteomes" id="UP001346149">
    <property type="component" value="Unassembled WGS sequence"/>
</dbReference>
<proteinExistence type="predicted"/>
<keyword evidence="4" id="KW-1185">Reference proteome</keyword>
<dbReference type="EMBL" id="JAXQNO010000006">
    <property type="protein sequence ID" value="KAK4796250.1"/>
    <property type="molecule type" value="Genomic_DNA"/>
</dbReference>
<sequence>MESFLFLKMSAVSEFSAEKLETTPAQIQTQSCSFDLPEVHPDHHPDCLKLDISLPCPYNVGLVLSQPSREETANADELWEADWSDPEETELENLAISNLDMIFRSAIKKLASFGYSEEVALRAILKSGLCYGSIDMVTNTVENTLAFLCSIHGMVDHTSSEHHHHHFGHLQQLEKYVLAEMVCVLREVRPFLSVGDAMWCLLICEMNISHACVMYGDSFSDASSEGNSNRILGSNISKGNEDSSSSNVSFGDGSTPISAVPCS</sequence>
<organism evidence="3 4">
    <name type="scientific">Trapa natans</name>
    <name type="common">Water chestnut</name>
    <dbReference type="NCBI Taxonomy" id="22666"/>
    <lineage>
        <taxon>Eukaryota</taxon>
        <taxon>Viridiplantae</taxon>
        <taxon>Streptophyta</taxon>
        <taxon>Embryophyta</taxon>
        <taxon>Tracheophyta</taxon>
        <taxon>Spermatophyta</taxon>
        <taxon>Magnoliopsida</taxon>
        <taxon>eudicotyledons</taxon>
        <taxon>Gunneridae</taxon>
        <taxon>Pentapetalae</taxon>
        <taxon>rosids</taxon>
        <taxon>malvids</taxon>
        <taxon>Myrtales</taxon>
        <taxon>Lythraceae</taxon>
        <taxon>Trapa</taxon>
    </lineage>
</organism>
<dbReference type="Pfam" id="PF20235">
    <property type="entry name" value="PIR2-like_helical"/>
    <property type="match status" value="1"/>
</dbReference>
<evidence type="ECO:0000256" key="1">
    <source>
        <dbReference type="SAM" id="MobiDB-lite"/>
    </source>
</evidence>
<protein>
    <recommendedName>
        <fullName evidence="2">PIR2-like helical domain-containing protein</fullName>
    </recommendedName>
</protein>